<accession>A0ABW9RLC2</accession>
<name>A0ABW9RLC2_9BACT</name>
<feature type="non-terminal residue" evidence="2">
    <location>
        <position position="81"/>
    </location>
</feature>
<comment type="caution">
    <text evidence="2">The sequence shown here is derived from an EMBL/GenBank/DDBJ whole genome shotgun (WGS) entry which is preliminary data.</text>
</comment>
<sequence>MKKTQISSNATIFLKFIVPSIFYLAFTFAIAGLITEGKYAGALSASFVLVIFGLFIYMAFVRLKHVSIDDEYVFISNYFKT</sequence>
<gene>
    <name evidence="2" type="ORF">E1163_07450</name>
</gene>
<feature type="transmembrane region" description="Helical" evidence="1">
    <location>
        <begin position="12"/>
        <end position="34"/>
    </location>
</feature>
<dbReference type="Proteomes" id="UP000798808">
    <property type="component" value="Unassembled WGS sequence"/>
</dbReference>
<dbReference type="EMBL" id="SMLW01000452">
    <property type="protein sequence ID" value="MTI24771.1"/>
    <property type="molecule type" value="Genomic_DNA"/>
</dbReference>
<protein>
    <submittedName>
        <fullName evidence="2">Uncharacterized protein</fullName>
    </submittedName>
</protein>
<dbReference type="RefSeq" id="WP_221417958.1">
    <property type="nucleotide sequence ID" value="NZ_SMLW01000452.1"/>
</dbReference>
<evidence type="ECO:0000256" key="1">
    <source>
        <dbReference type="SAM" id="Phobius"/>
    </source>
</evidence>
<reference evidence="2 3" key="1">
    <citation type="submission" date="2019-02" db="EMBL/GenBank/DDBJ databases">
        <authorList>
            <person name="Goldberg S.R."/>
            <person name="Haltli B.A."/>
            <person name="Correa H."/>
            <person name="Russell K.G."/>
        </authorList>
    </citation>
    <scope>NUCLEOTIDE SEQUENCE [LARGE SCALE GENOMIC DNA]</scope>
    <source>
        <strain evidence="2 3">JCM 16186</strain>
    </source>
</reference>
<evidence type="ECO:0000313" key="2">
    <source>
        <dbReference type="EMBL" id="MTI24771.1"/>
    </source>
</evidence>
<keyword evidence="1" id="KW-0472">Membrane</keyword>
<keyword evidence="1" id="KW-1133">Transmembrane helix</keyword>
<organism evidence="2 3">
    <name type="scientific">Fulvivirga kasyanovii</name>
    <dbReference type="NCBI Taxonomy" id="396812"/>
    <lineage>
        <taxon>Bacteria</taxon>
        <taxon>Pseudomonadati</taxon>
        <taxon>Bacteroidota</taxon>
        <taxon>Cytophagia</taxon>
        <taxon>Cytophagales</taxon>
        <taxon>Fulvivirgaceae</taxon>
        <taxon>Fulvivirga</taxon>
    </lineage>
</organism>
<feature type="transmembrane region" description="Helical" evidence="1">
    <location>
        <begin position="40"/>
        <end position="60"/>
    </location>
</feature>
<evidence type="ECO:0000313" key="3">
    <source>
        <dbReference type="Proteomes" id="UP000798808"/>
    </source>
</evidence>
<proteinExistence type="predicted"/>
<keyword evidence="3" id="KW-1185">Reference proteome</keyword>
<keyword evidence="1" id="KW-0812">Transmembrane</keyword>